<dbReference type="SUPFAM" id="SSF57424">
    <property type="entry name" value="LDL receptor-like module"/>
    <property type="match status" value="2"/>
</dbReference>
<gene>
    <name evidence="10" type="ORF">PV327_005879</name>
</gene>
<comment type="subcellular location">
    <subcellularLocation>
        <location evidence="2">Endomembrane system</location>
    </subcellularLocation>
    <subcellularLocation>
        <location evidence="1">Membrane</location>
        <topology evidence="1">Single-pass membrane protein</topology>
    </subcellularLocation>
</comment>
<evidence type="ECO:0000256" key="7">
    <source>
        <dbReference type="ARBA" id="ARBA00023157"/>
    </source>
</evidence>
<evidence type="ECO:0000256" key="9">
    <source>
        <dbReference type="SAM" id="SignalP"/>
    </source>
</evidence>
<evidence type="ECO:0000256" key="8">
    <source>
        <dbReference type="PROSITE-ProRule" id="PRU00124"/>
    </source>
</evidence>
<evidence type="ECO:0000313" key="11">
    <source>
        <dbReference type="Proteomes" id="UP001168972"/>
    </source>
</evidence>
<keyword evidence="6" id="KW-0472">Membrane</keyword>
<keyword evidence="5" id="KW-1133">Transmembrane helix</keyword>
<dbReference type="PROSITE" id="PS50068">
    <property type="entry name" value="LDLRA_2"/>
    <property type="match status" value="2"/>
</dbReference>
<feature type="chain" id="PRO_5041279444" evidence="9">
    <location>
        <begin position="27"/>
        <end position="113"/>
    </location>
</feature>
<reference evidence="10" key="2">
    <citation type="submission" date="2023-03" db="EMBL/GenBank/DDBJ databases">
        <authorList>
            <person name="Inwood S.N."/>
            <person name="Skelly J.G."/>
            <person name="Guhlin J."/>
            <person name="Harrop T.W.R."/>
            <person name="Goldson S.G."/>
            <person name="Dearden P.K."/>
        </authorList>
    </citation>
    <scope>NUCLEOTIDE SEQUENCE</scope>
    <source>
        <strain evidence="10">Lincoln</strain>
        <tissue evidence="10">Whole body</tissue>
    </source>
</reference>
<keyword evidence="3" id="KW-0812">Transmembrane</keyword>
<dbReference type="GO" id="GO:0016192">
    <property type="term" value="P:vesicle-mediated transport"/>
    <property type="evidence" value="ECO:0007669"/>
    <property type="project" value="UniProtKB-ARBA"/>
</dbReference>
<feature type="signal peptide" evidence="9">
    <location>
        <begin position="1"/>
        <end position="26"/>
    </location>
</feature>
<dbReference type="AlphaFoldDB" id="A0AA39G2L7"/>
<feature type="disulfide bond" evidence="8">
    <location>
        <begin position="75"/>
        <end position="87"/>
    </location>
</feature>
<keyword evidence="4" id="KW-0677">Repeat</keyword>
<comment type="caution">
    <text evidence="10">The sequence shown here is derived from an EMBL/GenBank/DDBJ whole genome shotgun (WGS) entry which is preliminary data.</text>
</comment>
<evidence type="ECO:0000256" key="1">
    <source>
        <dbReference type="ARBA" id="ARBA00004167"/>
    </source>
</evidence>
<keyword evidence="7 8" id="KW-1015">Disulfide bond</keyword>
<dbReference type="CDD" id="cd00112">
    <property type="entry name" value="LDLa"/>
    <property type="match status" value="2"/>
</dbReference>
<protein>
    <submittedName>
        <fullName evidence="10">Uncharacterized protein</fullName>
    </submittedName>
</protein>
<dbReference type="GO" id="GO:0012505">
    <property type="term" value="C:endomembrane system"/>
    <property type="evidence" value="ECO:0007669"/>
    <property type="project" value="UniProtKB-SubCell"/>
</dbReference>
<reference evidence="10" key="1">
    <citation type="journal article" date="2023" name="bioRxiv">
        <title>Scaffold-level genome assemblies of two parasitoid biocontrol wasps reveal the parthenogenesis mechanism and an associated novel virus.</title>
        <authorList>
            <person name="Inwood S."/>
            <person name="Skelly J."/>
            <person name="Guhlin J."/>
            <person name="Harrop T."/>
            <person name="Goldson S."/>
            <person name="Dearden P."/>
        </authorList>
    </citation>
    <scope>NUCLEOTIDE SEQUENCE</scope>
    <source>
        <strain evidence="10">Lincoln</strain>
        <tissue evidence="10">Whole body</tissue>
    </source>
</reference>
<evidence type="ECO:0000256" key="2">
    <source>
        <dbReference type="ARBA" id="ARBA00004308"/>
    </source>
</evidence>
<evidence type="ECO:0000256" key="6">
    <source>
        <dbReference type="ARBA" id="ARBA00023136"/>
    </source>
</evidence>
<keyword evidence="9" id="KW-0732">Signal</keyword>
<sequence length="113" mass="12449">MKLMCTTALLFIMLIAIIEKLNSVTAQDASITQAPDFFQCKDGKHVITDEFICDGYADCDDESDESEETCKDITCGEGSFRCKYGACVSEDALCDKEQDCVDNSDETDPSCQN</sequence>
<dbReference type="PRINTS" id="PR00261">
    <property type="entry name" value="LDLRECEPTOR"/>
</dbReference>
<evidence type="ECO:0000313" key="10">
    <source>
        <dbReference type="EMBL" id="KAK0180213.1"/>
    </source>
</evidence>
<dbReference type="Gene3D" id="4.10.400.10">
    <property type="entry name" value="Low-density Lipoprotein Receptor"/>
    <property type="match status" value="2"/>
</dbReference>
<proteinExistence type="predicted"/>
<dbReference type="InterPro" id="IPR050685">
    <property type="entry name" value="LDLR"/>
</dbReference>
<dbReference type="Proteomes" id="UP001168972">
    <property type="component" value="Unassembled WGS sequence"/>
</dbReference>
<dbReference type="Pfam" id="PF00057">
    <property type="entry name" value="Ldl_recept_a"/>
    <property type="match status" value="2"/>
</dbReference>
<dbReference type="InterPro" id="IPR002172">
    <property type="entry name" value="LDrepeatLR_classA_rpt"/>
</dbReference>
<dbReference type="GO" id="GO:0005886">
    <property type="term" value="C:plasma membrane"/>
    <property type="evidence" value="ECO:0007669"/>
    <property type="project" value="TreeGrafter"/>
</dbReference>
<feature type="disulfide bond" evidence="8">
    <location>
        <begin position="82"/>
        <end position="100"/>
    </location>
</feature>
<organism evidence="10 11">
    <name type="scientific">Microctonus hyperodae</name>
    <name type="common">Parasitoid wasp</name>
    <dbReference type="NCBI Taxonomy" id="165561"/>
    <lineage>
        <taxon>Eukaryota</taxon>
        <taxon>Metazoa</taxon>
        <taxon>Ecdysozoa</taxon>
        <taxon>Arthropoda</taxon>
        <taxon>Hexapoda</taxon>
        <taxon>Insecta</taxon>
        <taxon>Pterygota</taxon>
        <taxon>Neoptera</taxon>
        <taxon>Endopterygota</taxon>
        <taxon>Hymenoptera</taxon>
        <taxon>Apocrita</taxon>
        <taxon>Ichneumonoidea</taxon>
        <taxon>Braconidae</taxon>
        <taxon>Euphorinae</taxon>
        <taxon>Microctonus</taxon>
    </lineage>
</organism>
<dbReference type="PANTHER" id="PTHR24270:SF62">
    <property type="entry name" value="LOW-DENSITY LIPOPROTEIN RECEPTOR-RELATED PROTEIN 2"/>
    <property type="match status" value="1"/>
</dbReference>
<dbReference type="PROSITE" id="PS01209">
    <property type="entry name" value="LDLRA_1"/>
    <property type="match status" value="1"/>
</dbReference>
<dbReference type="PANTHER" id="PTHR24270">
    <property type="entry name" value="LOW-DENSITY LIPOPROTEIN RECEPTOR-RELATED"/>
    <property type="match status" value="1"/>
</dbReference>
<name>A0AA39G2L7_MICHY</name>
<evidence type="ECO:0000256" key="4">
    <source>
        <dbReference type="ARBA" id="ARBA00022737"/>
    </source>
</evidence>
<dbReference type="SMART" id="SM00192">
    <property type="entry name" value="LDLa"/>
    <property type="match status" value="2"/>
</dbReference>
<dbReference type="InterPro" id="IPR036055">
    <property type="entry name" value="LDL_receptor-like_sf"/>
</dbReference>
<comment type="caution">
    <text evidence="8">Lacks conserved residue(s) required for the propagation of feature annotation.</text>
</comment>
<accession>A0AA39G2L7</accession>
<evidence type="ECO:0000256" key="5">
    <source>
        <dbReference type="ARBA" id="ARBA00022989"/>
    </source>
</evidence>
<dbReference type="EMBL" id="JAQQBR010000003">
    <property type="protein sequence ID" value="KAK0180213.1"/>
    <property type="molecule type" value="Genomic_DNA"/>
</dbReference>
<keyword evidence="11" id="KW-1185">Reference proteome</keyword>
<evidence type="ECO:0000256" key="3">
    <source>
        <dbReference type="ARBA" id="ARBA00022692"/>
    </source>
</evidence>
<dbReference type="InterPro" id="IPR023415">
    <property type="entry name" value="LDLR_class-A_CS"/>
</dbReference>